<comment type="caution">
    <text evidence="10">The sequence shown here is derived from an EMBL/GenBank/DDBJ whole genome shotgun (WGS) entry which is preliminary data.</text>
</comment>
<evidence type="ECO:0008006" key="12">
    <source>
        <dbReference type="Google" id="ProtNLM"/>
    </source>
</evidence>
<accession>A0A976FLJ5</accession>
<dbReference type="InterPro" id="IPR019185">
    <property type="entry name" value="Integral_membrane_SYS1-rel"/>
</dbReference>
<dbReference type="OrthoDB" id="542931at2759"/>
<sequence length="171" mass="19448">MPKFYGAARWSPKLTLLQMLCMQCSHYAAQGLFLCVCHGKHVTLDHFFAYHTQTIVNDDGLKNCFAIVAASLVSYELIATLDLFTHLPLGILVPSASLSSLSAPKSVWTLVLRCIFLTFWRSASIRTWDWWLIHFVAATVTILLGEYLSSRRELEEIPIVDLFTKRPSRKK</sequence>
<evidence type="ECO:0000256" key="3">
    <source>
        <dbReference type="ARBA" id="ARBA00022448"/>
    </source>
</evidence>
<proteinExistence type="inferred from homology"/>
<dbReference type="EMBL" id="SHOA02000016">
    <property type="protein sequence ID" value="TDH69012.1"/>
    <property type="molecule type" value="Genomic_DNA"/>
</dbReference>
<feature type="signal peptide" evidence="9">
    <location>
        <begin position="1"/>
        <end position="31"/>
    </location>
</feature>
<dbReference type="GO" id="GO:0000139">
    <property type="term" value="C:Golgi membrane"/>
    <property type="evidence" value="ECO:0007669"/>
    <property type="project" value="UniProtKB-SubCell"/>
</dbReference>
<dbReference type="PANTHER" id="PTHR12952:SF0">
    <property type="entry name" value="PROTEIN SYS1 HOMOLOG"/>
    <property type="match status" value="1"/>
</dbReference>
<dbReference type="PANTHER" id="PTHR12952">
    <property type="entry name" value="SYS1"/>
    <property type="match status" value="1"/>
</dbReference>
<evidence type="ECO:0000256" key="6">
    <source>
        <dbReference type="ARBA" id="ARBA00022989"/>
    </source>
</evidence>
<evidence type="ECO:0000313" key="10">
    <source>
        <dbReference type="EMBL" id="TDH69012.1"/>
    </source>
</evidence>
<comment type="similarity">
    <text evidence="2">Belongs to the SYS1 family.</text>
</comment>
<evidence type="ECO:0000313" key="11">
    <source>
        <dbReference type="Proteomes" id="UP000294530"/>
    </source>
</evidence>
<dbReference type="GO" id="GO:0006895">
    <property type="term" value="P:Golgi to endosome transport"/>
    <property type="evidence" value="ECO:0007669"/>
    <property type="project" value="TreeGrafter"/>
</dbReference>
<reference evidence="10 11" key="1">
    <citation type="journal article" date="2021" name="Genome Biol.">
        <title>AFLAP: assembly-free linkage analysis pipeline using k-mers from genome sequencing data.</title>
        <authorList>
            <person name="Fletcher K."/>
            <person name="Zhang L."/>
            <person name="Gil J."/>
            <person name="Han R."/>
            <person name="Cavanaugh K."/>
            <person name="Michelmore R."/>
        </authorList>
    </citation>
    <scope>NUCLEOTIDE SEQUENCE [LARGE SCALE GENOMIC DNA]</scope>
    <source>
        <strain evidence="10 11">SF5</strain>
    </source>
</reference>
<dbReference type="GO" id="GO:0034067">
    <property type="term" value="P:protein localization to Golgi apparatus"/>
    <property type="evidence" value="ECO:0007669"/>
    <property type="project" value="TreeGrafter"/>
</dbReference>
<protein>
    <recommendedName>
        <fullName evidence="12">Transmembrane protein</fullName>
    </recommendedName>
</protein>
<evidence type="ECO:0000256" key="2">
    <source>
        <dbReference type="ARBA" id="ARBA00008160"/>
    </source>
</evidence>
<evidence type="ECO:0000256" key="9">
    <source>
        <dbReference type="SAM" id="SignalP"/>
    </source>
</evidence>
<dbReference type="GO" id="GO:0005829">
    <property type="term" value="C:cytosol"/>
    <property type="evidence" value="ECO:0007669"/>
    <property type="project" value="GOC"/>
</dbReference>
<evidence type="ECO:0000256" key="4">
    <source>
        <dbReference type="ARBA" id="ARBA00022692"/>
    </source>
</evidence>
<keyword evidence="9" id="KW-0732">Signal</keyword>
<comment type="subcellular location">
    <subcellularLocation>
        <location evidence="1">Golgi apparatus membrane</location>
        <topology evidence="1">Multi-pass membrane protein</topology>
    </subcellularLocation>
</comment>
<keyword evidence="11" id="KW-1185">Reference proteome</keyword>
<evidence type="ECO:0000256" key="1">
    <source>
        <dbReference type="ARBA" id="ARBA00004653"/>
    </source>
</evidence>
<dbReference type="AlphaFoldDB" id="A0A976FLJ5"/>
<keyword evidence="8" id="KW-0472">Membrane</keyword>
<keyword evidence="3" id="KW-0813">Transport</keyword>
<gene>
    <name evidence="10" type="ORF">CCR75_009291</name>
</gene>
<evidence type="ECO:0000256" key="5">
    <source>
        <dbReference type="ARBA" id="ARBA00022927"/>
    </source>
</evidence>
<name>A0A976FLJ5_BRELC</name>
<dbReference type="Pfam" id="PF09801">
    <property type="entry name" value="SYS1"/>
    <property type="match status" value="2"/>
</dbReference>
<dbReference type="KEGG" id="blac:94353003"/>
<dbReference type="GeneID" id="94353003"/>
<dbReference type="Proteomes" id="UP000294530">
    <property type="component" value="Unassembled WGS sequence"/>
</dbReference>
<organism evidence="10 11">
    <name type="scientific">Bremia lactucae</name>
    <name type="common">Lettuce downy mildew</name>
    <dbReference type="NCBI Taxonomy" id="4779"/>
    <lineage>
        <taxon>Eukaryota</taxon>
        <taxon>Sar</taxon>
        <taxon>Stramenopiles</taxon>
        <taxon>Oomycota</taxon>
        <taxon>Peronosporomycetes</taxon>
        <taxon>Peronosporales</taxon>
        <taxon>Peronosporaceae</taxon>
        <taxon>Bremia</taxon>
    </lineage>
</organism>
<dbReference type="RefSeq" id="XP_067818511.1">
    <property type="nucleotide sequence ID" value="XM_067967332.1"/>
</dbReference>
<keyword evidence="5" id="KW-0653">Protein transport</keyword>
<dbReference type="GO" id="GO:0043001">
    <property type="term" value="P:Golgi to plasma membrane protein transport"/>
    <property type="evidence" value="ECO:0007669"/>
    <property type="project" value="TreeGrafter"/>
</dbReference>
<feature type="chain" id="PRO_5037570590" description="Transmembrane protein" evidence="9">
    <location>
        <begin position="32"/>
        <end position="171"/>
    </location>
</feature>
<dbReference type="GO" id="GO:0005802">
    <property type="term" value="C:trans-Golgi network"/>
    <property type="evidence" value="ECO:0007669"/>
    <property type="project" value="TreeGrafter"/>
</dbReference>
<keyword evidence="4" id="KW-0812">Transmembrane</keyword>
<evidence type="ECO:0000256" key="7">
    <source>
        <dbReference type="ARBA" id="ARBA00023034"/>
    </source>
</evidence>
<keyword evidence="7" id="KW-0333">Golgi apparatus</keyword>
<keyword evidence="6" id="KW-1133">Transmembrane helix</keyword>
<evidence type="ECO:0000256" key="8">
    <source>
        <dbReference type="ARBA" id="ARBA00023136"/>
    </source>
</evidence>